<dbReference type="EMBL" id="BJHV01000001">
    <property type="protein sequence ID" value="GDY48998.1"/>
    <property type="molecule type" value="Genomic_DNA"/>
</dbReference>
<evidence type="ECO:0000313" key="1">
    <source>
        <dbReference type="EMBL" id="GDY48998.1"/>
    </source>
</evidence>
<reference evidence="1 2" key="1">
    <citation type="journal article" date="2020" name="Int. J. Syst. Evol. Microbiol.">
        <title>Reclassification of Streptomyces castelarensis and Streptomyces sporoclivatus as later heterotypic synonyms of Streptomyces antimycoticus.</title>
        <authorList>
            <person name="Komaki H."/>
            <person name="Tamura T."/>
        </authorList>
    </citation>
    <scope>NUCLEOTIDE SEQUENCE [LARGE SCALE GENOMIC DNA]</scope>
    <source>
        <strain evidence="1 2">NBRC 12839</strain>
    </source>
</reference>
<gene>
    <name evidence="1" type="ORF">SANT12839_098800</name>
</gene>
<name>A0A4D4KRC8_9ACTN</name>
<dbReference type="RefSeq" id="WP_162003971.1">
    <property type="nucleotide sequence ID" value="NZ_BJHV01000001.1"/>
</dbReference>
<dbReference type="AlphaFoldDB" id="A0A4D4KRC8"/>
<sequence>MIHWALTARRILRKLITQLYSNVQTLEWELNRIHGNKETETGEKQDAAR</sequence>
<dbReference type="Proteomes" id="UP000299290">
    <property type="component" value="Unassembled WGS sequence"/>
</dbReference>
<proteinExistence type="predicted"/>
<comment type="caution">
    <text evidence="1">The sequence shown here is derived from an EMBL/GenBank/DDBJ whole genome shotgun (WGS) entry which is preliminary data.</text>
</comment>
<protein>
    <submittedName>
        <fullName evidence="1">Uncharacterized protein</fullName>
    </submittedName>
</protein>
<accession>A0A4D4KRC8</accession>
<organism evidence="1 2">
    <name type="scientific">Streptomyces antimycoticus</name>
    <dbReference type="NCBI Taxonomy" id="68175"/>
    <lineage>
        <taxon>Bacteria</taxon>
        <taxon>Bacillati</taxon>
        <taxon>Actinomycetota</taxon>
        <taxon>Actinomycetes</taxon>
        <taxon>Kitasatosporales</taxon>
        <taxon>Streptomycetaceae</taxon>
        <taxon>Streptomyces</taxon>
        <taxon>Streptomyces violaceusniger group</taxon>
    </lineage>
</organism>
<evidence type="ECO:0000313" key="2">
    <source>
        <dbReference type="Proteomes" id="UP000299290"/>
    </source>
</evidence>
<keyword evidence="2" id="KW-1185">Reference proteome</keyword>